<accession>A0AAE3ZPS2</accession>
<name>A0AAE3ZPS2_9ACTN</name>
<proteinExistence type="predicted"/>
<evidence type="ECO:0000313" key="1">
    <source>
        <dbReference type="EMBL" id="MDR7322028.1"/>
    </source>
</evidence>
<reference evidence="1 2" key="1">
    <citation type="submission" date="2023-07" db="EMBL/GenBank/DDBJ databases">
        <title>Sequencing the genomes of 1000 actinobacteria strains.</title>
        <authorList>
            <person name="Klenk H.-P."/>
        </authorList>
    </citation>
    <scope>NUCLEOTIDE SEQUENCE [LARGE SCALE GENOMIC DNA]</scope>
    <source>
        <strain evidence="1 2">DSM 44711</strain>
    </source>
</reference>
<evidence type="ECO:0000313" key="2">
    <source>
        <dbReference type="Proteomes" id="UP001183629"/>
    </source>
</evidence>
<gene>
    <name evidence="1" type="ORF">J2S44_002278</name>
</gene>
<comment type="caution">
    <text evidence="1">The sequence shown here is derived from an EMBL/GenBank/DDBJ whole genome shotgun (WGS) entry which is preliminary data.</text>
</comment>
<dbReference type="EMBL" id="JAVDYC010000001">
    <property type="protein sequence ID" value="MDR7322028.1"/>
    <property type="molecule type" value="Genomic_DNA"/>
</dbReference>
<keyword evidence="2" id="KW-1185">Reference proteome</keyword>
<dbReference type="AlphaFoldDB" id="A0AAE3ZPS2"/>
<dbReference type="RefSeq" id="WP_310411750.1">
    <property type="nucleotide sequence ID" value="NZ_JAVDYC010000001.1"/>
</dbReference>
<organism evidence="1 2">
    <name type="scientific">Catenuloplanes niger</name>
    <dbReference type="NCBI Taxonomy" id="587534"/>
    <lineage>
        <taxon>Bacteria</taxon>
        <taxon>Bacillati</taxon>
        <taxon>Actinomycetota</taxon>
        <taxon>Actinomycetes</taxon>
        <taxon>Micromonosporales</taxon>
        <taxon>Micromonosporaceae</taxon>
        <taxon>Catenuloplanes</taxon>
    </lineage>
</organism>
<protein>
    <submittedName>
        <fullName evidence="1">Uncharacterized protein</fullName>
    </submittedName>
</protein>
<dbReference type="Proteomes" id="UP001183629">
    <property type="component" value="Unassembled WGS sequence"/>
</dbReference>
<sequence>MNVTETHPSPGIEAALHACRDAGLVTIRAGQGPLWGWVECATGARRISVPVRAEDPARQGTRLMIFLDNHVAHRPRTRPGRRGRGGR</sequence>